<sequence>MTTLRRRLKRNVGSVWWGAVGILMGAAGAQAHYLWALPEGDVLRLARGQPPAQFEAYEPAAVTELKAFDPQGRALAGERRDGPDHAALRVSPFPALVAVECRWGHRVETPEGKRFLTKKEAVGRGLKVLEAFTSTHFSKTLFAWGEAGAKPVGFKFEIVPEKNPLTLKAGEELPLRVLWQGAPLPRCRVRGLMVKDLLETDAQGLVRLKLPEKGLMLVYAVHREPAVADPEVDYHQFMSFLSFTVP</sequence>
<proteinExistence type="predicted"/>
<comment type="caution">
    <text evidence="1">The sequence shown here is derived from an EMBL/GenBank/DDBJ whole genome shotgun (WGS) entry which is preliminary data.</text>
</comment>
<evidence type="ECO:0000313" key="1">
    <source>
        <dbReference type="EMBL" id="HGS04699.1"/>
    </source>
</evidence>
<dbReference type="InterPro" id="IPR019613">
    <property type="entry name" value="DUF4198"/>
</dbReference>
<name>A0A7V4G769_9BACT</name>
<protein>
    <submittedName>
        <fullName evidence="1">DUF4198 domain-containing protein</fullName>
    </submittedName>
</protein>
<organism evidence="1">
    <name type="scientific">Desulfobacca acetoxidans</name>
    <dbReference type="NCBI Taxonomy" id="60893"/>
    <lineage>
        <taxon>Bacteria</taxon>
        <taxon>Pseudomonadati</taxon>
        <taxon>Thermodesulfobacteriota</taxon>
        <taxon>Desulfobaccia</taxon>
        <taxon>Desulfobaccales</taxon>
        <taxon>Desulfobaccaceae</taxon>
        <taxon>Desulfobacca</taxon>
    </lineage>
</organism>
<accession>A0A7V4G769</accession>
<dbReference type="Pfam" id="PF10670">
    <property type="entry name" value="DUF4198"/>
    <property type="match status" value="1"/>
</dbReference>
<dbReference type="AlphaFoldDB" id="A0A7V4G769"/>
<gene>
    <name evidence="1" type="ORF">ENT08_03010</name>
</gene>
<dbReference type="EMBL" id="DSXI01000172">
    <property type="protein sequence ID" value="HGS04699.1"/>
    <property type="molecule type" value="Genomic_DNA"/>
</dbReference>
<reference evidence="1" key="1">
    <citation type="journal article" date="2020" name="mSystems">
        <title>Genome- and Community-Level Interaction Insights into Carbon Utilization and Element Cycling Functions of Hydrothermarchaeota in Hydrothermal Sediment.</title>
        <authorList>
            <person name="Zhou Z."/>
            <person name="Liu Y."/>
            <person name="Xu W."/>
            <person name="Pan J."/>
            <person name="Luo Z.H."/>
            <person name="Li M."/>
        </authorList>
    </citation>
    <scope>NUCLEOTIDE SEQUENCE [LARGE SCALE GENOMIC DNA]</scope>
    <source>
        <strain evidence="1">SpSt-548</strain>
    </source>
</reference>